<protein>
    <submittedName>
        <fullName evidence="1">Uncharacterized protein</fullName>
    </submittedName>
</protein>
<dbReference type="EMBL" id="HBJB01002658">
    <property type="protein sequence ID" value="CAE0842882.1"/>
    <property type="molecule type" value="Transcribed_RNA"/>
</dbReference>
<proteinExistence type="predicted"/>
<dbReference type="AlphaFoldDB" id="A0A7S4GPL4"/>
<name>A0A7S4GPL4_OXYMA</name>
<reference evidence="1" key="1">
    <citation type="submission" date="2021-01" db="EMBL/GenBank/DDBJ databases">
        <authorList>
            <person name="Corre E."/>
            <person name="Pelletier E."/>
            <person name="Niang G."/>
            <person name="Scheremetjew M."/>
            <person name="Finn R."/>
            <person name="Kale V."/>
            <person name="Holt S."/>
            <person name="Cochrane G."/>
            <person name="Meng A."/>
            <person name="Brown T."/>
            <person name="Cohen L."/>
        </authorList>
    </citation>
    <scope>NUCLEOTIDE SEQUENCE</scope>
    <source>
        <strain evidence="1">LB1974</strain>
    </source>
</reference>
<evidence type="ECO:0000313" key="1">
    <source>
        <dbReference type="EMBL" id="CAE0842882.1"/>
    </source>
</evidence>
<accession>A0A7S4GPL4</accession>
<sequence length="304" mass="33262">MAQALQGAFVSETPTMTLSACAAWVDSFNTEEGFDAEACLAEAVEMYQVQHSAERVQELDAASCSDQRVRRLQAWAAEASQARPTPAPGIVLVKGVGRVYEIPTGGTCRDILQRLADNHSVYGRLFDDREQELSEDDAVSCDTLKLCCLPLHLDWDKRDTTPYARAATSVNIGFSGALARCRGSGDVFSTYQEVVGFCRSPNITVTEECNALVYKRIVKLLVTWTLSATPDVSGLLQQLQGIGIVVPKKPGYGANAFRAERRSPCPWLSLDCTGLTSVTEVPPCWPKEGEPSRKLRLIPEEDMP</sequence>
<organism evidence="1">
    <name type="scientific">Oxyrrhis marina</name>
    <name type="common">Dinoflagellate</name>
    <dbReference type="NCBI Taxonomy" id="2969"/>
    <lineage>
        <taxon>Eukaryota</taxon>
        <taxon>Sar</taxon>
        <taxon>Alveolata</taxon>
        <taxon>Dinophyceae</taxon>
        <taxon>Oxyrrhinales</taxon>
        <taxon>Oxyrrhinaceae</taxon>
        <taxon>Oxyrrhis</taxon>
    </lineage>
</organism>
<gene>
    <name evidence="1" type="ORF">OMAR00294_LOCUS2175</name>
</gene>